<protein>
    <recommendedName>
        <fullName evidence="2">BOD1/SHG1 domain-containing protein</fullName>
    </recommendedName>
</protein>
<evidence type="ECO:0000256" key="1">
    <source>
        <dbReference type="SAM" id="MobiDB-lite"/>
    </source>
</evidence>
<accession>A0ABR3FZB5</accession>
<evidence type="ECO:0000313" key="3">
    <source>
        <dbReference type="EMBL" id="KAL0580911.1"/>
    </source>
</evidence>
<dbReference type="EMBL" id="JBAHYK010000020">
    <property type="protein sequence ID" value="KAL0580911.1"/>
    <property type="molecule type" value="Genomic_DNA"/>
</dbReference>
<feature type="compositionally biased region" description="Low complexity" evidence="1">
    <location>
        <begin position="182"/>
        <end position="215"/>
    </location>
</feature>
<reference evidence="3 4" key="1">
    <citation type="submission" date="2024-02" db="EMBL/GenBank/DDBJ databases">
        <title>A draft genome for the cacao thread blight pathogen Marasmius crinis-equi.</title>
        <authorList>
            <person name="Cohen S.P."/>
            <person name="Baruah I.K."/>
            <person name="Amoako-Attah I."/>
            <person name="Bukari Y."/>
            <person name="Meinhardt L.W."/>
            <person name="Bailey B.A."/>
        </authorList>
    </citation>
    <scope>NUCLEOTIDE SEQUENCE [LARGE SCALE GENOMIC DNA]</scope>
    <source>
        <strain evidence="3 4">GH-76</strain>
    </source>
</reference>
<gene>
    <name evidence="3" type="ORF">V5O48_001105</name>
</gene>
<feature type="region of interest" description="Disordered" evidence="1">
    <location>
        <begin position="111"/>
        <end position="234"/>
    </location>
</feature>
<sequence length="234" mass="25701">MSKSSSTDIVAEFKKSGEYDRLRKDLLVQFQKSEGIEGFKSKIEENVRQLLLSDMRLRGAVMSGSAQGVHKTLVGEVERFPTLERAVSDHAMFSDPAFLANVRGFIERSLDEDKEKGSKPTAKESQSKTDLERKSNTEAKSTSPREERETQKNGPQPHPKSPNTDTPVEDNHLLDVVPPLRPTSRSSPESRAEPPASEPKAQMESGAKSGSISKSKGTDDADVVMQDADNTTSL</sequence>
<feature type="domain" description="BOD1/SHG1" evidence="2">
    <location>
        <begin position="9"/>
        <end position="57"/>
    </location>
</feature>
<dbReference type="InterPro" id="IPR055264">
    <property type="entry name" value="BOD1/SHG1_dom"/>
</dbReference>
<evidence type="ECO:0000313" key="4">
    <source>
        <dbReference type="Proteomes" id="UP001465976"/>
    </source>
</evidence>
<dbReference type="Pfam" id="PF05205">
    <property type="entry name" value="COMPASS-Shg1"/>
    <property type="match status" value="1"/>
</dbReference>
<keyword evidence="4" id="KW-1185">Reference proteome</keyword>
<name>A0ABR3FZB5_9AGAR</name>
<organism evidence="3 4">
    <name type="scientific">Marasmius crinis-equi</name>
    <dbReference type="NCBI Taxonomy" id="585013"/>
    <lineage>
        <taxon>Eukaryota</taxon>
        <taxon>Fungi</taxon>
        <taxon>Dikarya</taxon>
        <taxon>Basidiomycota</taxon>
        <taxon>Agaricomycotina</taxon>
        <taxon>Agaricomycetes</taxon>
        <taxon>Agaricomycetidae</taxon>
        <taxon>Agaricales</taxon>
        <taxon>Marasmiineae</taxon>
        <taxon>Marasmiaceae</taxon>
        <taxon>Marasmius</taxon>
    </lineage>
</organism>
<proteinExistence type="predicted"/>
<evidence type="ECO:0000259" key="2">
    <source>
        <dbReference type="Pfam" id="PF05205"/>
    </source>
</evidence>
<feature type="compositionally biased region" description="Basic and acidic residues" evidence="1">
    <location>
        <begin position="111"/>
        <end position="151"/>
    </location>
</feature>
<dbReference type="Proteomes" id="UP001465976">
    <property type="component" value="Unassembled WGS sequence"/>
</dbReference>
<comment type="caution">
    <text evidence="3">The sequence shown here is derived from an EMBL/GenBank/DDBJ whole genome shotgun (WGS) entry which is preliminary data.</text>
</comment>